<keyword evidence="3" id="KW-1185">Reference proteome</keyword>
<evidence type="ECO:0000313" key="3">
    <source>
        <dbReference type="Proteomes" id="UP000187464"/>
    </source>
</evidence>
<name>A0A1R3SXC7_9BACT</name>
<keyword evidence="1" id="KW-1133">Transmembrane helix</keyword>
<proteinExistence type="predicted"/>
<reference evidence="2 3" key="1">
    <citation type="submission" date="2016-08" db="EMBL/GenBank/DDBJ databases">
        <authorList>
            <person name="Seilhamer J.J."/>
        </authorList>
    </citation>
    <scope>NUCLEOTIDE SEQUENCE [LARGE SCALE GENOMIC DNA]</scope>
    <source>
        <strain evidence="2">M3/6</strain>
    </source>
</reference>
<sequence>MKALLRYMFLPLLIVILIFIATCLISSSQMPGLPEGFPWDKLVHFGMFFVLSAVSLFDYYRLCKGNPPTLRWIFWGFIIPVFYGGVIELLQKYFFASRSAEWADWIADILGSLVATVIVIIFLNRRRYSEKNISL</sequence>
<dbReference type="PANTHER" id="PTHR28008:SF1">
    <property type="entry name" value="DOMAIN PROTEIN, PUTATIVE (AFU_ORTHOLOGUE AFUA_3G10980)-RELATED"/>
    <property type="match status" value="1"/>
</dbReference>
<feature type="transmembrane region" description="Helical" evidence="1">
    <location>
        <begin position="42"/>
        <end position="60"/>
    </location>
</feature>
<dbReference type="AlphaFoldDB" id="A0A1R3SXC7"/>
<keyword evidence="1" id="KW-0812">Transmembrane</keyword>
<dbReference type="EMBL" id="LT605205">
    <property type="protein sequence ID" value="SCD20171.1"/>
    <property type="molecule type" value="Genomic_DNA"/>
</dbReference>
<gene>
    <name evidence="2" type="ORF">PSM36_1348</name>
</gene>
<feature type="transmembrane region" description="Helical" evidence="1">
    <location>
        <begin position="102"/>
        <end position="123"/>
    </location>
</feature>
<dbReference type="RefSeq" id="WP_154670976.1">
    <property type="nucleotide sequence ID" value="NZ_LT605205.1"/>
</dbReference>
<feature type="transmembrane region" description="Helical" evidence="1">
    <location>
        <begin position="72"/>
        <end position="90"/>
    </location>
</feature>
<dbReference type="KEGG" id="psac:PSM36_1348"/>
<accession>A0A1R3SXC7</accession>
<protein>
    <submittedName>
        <fullName evidence="2">Putative membrane protein</fullName>
    </submittedName>
</protein>
<evidence type="ECO:0000313" key="2">
    <source>
        <dbReference type="EMBL" id="SCD20171.1"/>
    </source>
</evidence>
<dbReference type="PANTHER" id="PTHR28008">
    <property type="entry name" value="DOMAIN PROTEIN, PUTATIVE (AFU_ORTHOLOGUE AFUA_3G10980)-RELATED"/>
    <property type="match status" value="1"/>
</dbReference>
<organism evidence="2 3">
    <name type="scientific">Proteiniphilum saccharofermentans</name>
    <dbReference type="NCBI Taxonomy" id="1642647"/>
    <lineage>
        <taxon>Bacteria</taxon>
        <taxon>Pseudomonadati</taxon>
        <taxon>Bacteroidota</taxon>
        <taxon>Bacteroidia</taxon>
        <taxon>Bacteroidales</taxon>
        <taxon>Dysgonomonadaceae</taxon>
        <taxon>Proteiniphilum</taxon>
    </lineage>
</organism>
<dbReference type="Proteomes" id="UP000187464">
    <property type="component" value="Chromosome I"/>
</dbReference>
<dbReference type="NCBIfam" id="NF037970">
    <property type="entry name" value="vanZ_1"/>
    <property type="match status" value="1"/>
</dbReference>
<keyword evidence="1" id="KW-0472">Membrane</keyword>
<feature type="transmembrane region" description="Helical" evidence="1">
    <location>
        <begin position="7"/>
        <end position="30"/>
    </location>
</feature>
<evidence type="ECO:0000256" key="1">
    <source>
        <dbReference type="SAM" id="Phobius"/>
    </source>
</evidence>
<dbReference type="STRING" id="1642647.PSM36_1348"/>